<protein>
    <recommendedName>
        <fullName evidence="1">Anhydro-N-acetylmuramic acid kinase</fullName>
        <ecNumber evidence="1">2.7.1.170</ecNumber>
    </recommendedName>
    <alternativeName>
        <fullName evidence="1">AnhMurNAc kinase</fullName>
    </alternativeName>
</protein>
<dbReference type="EMBL" id="PQWB01000123">
    <property type="protein sequence ID" value="POZ60422.1"/>
    <property type="molecule type" value="Genomic_DNA"/>
</dbReference>
<proteinExistence type="inferred from homology"/>
<dbReference type="Gene3D" id="3.30.420.40">
    <property type="match status" value="2"/>
</dbReference>
<dbReference type="Proteomes" id="UP000237082">
    <property type="component" value="Unassembled WGS sequence"/>
</dbReference>
<dbReference type="GO" id="GO:0097175">
    <property type="term" value="P:1,6-anhydro-N-acetyl-beta-muramic acid catabolic process"/>
    <property type="evidence" value="ECO:0007669"/>
    <property type="project" value="UniProtKB-UniRule"/>
</dbReference>
<name>A0A2S5DBQ0_9NEIS</name>
<dbReference type="UniPathway" id="UPA00544"/>
<comment type="catalytic activity">
    <reaction evidence="1">
        <text>1,6-anhydro-N-acetyl-beta-muramate + ATP + H2O = N-acetyl-D-muramate 6-phosphate + ADP + H(+)</text>
        <dbReference type="Rhea" id="RHEA:24952"/>
        <dbReference type="ChEBI" id="CHEBI:15377"/>
        <dbReference type="ChEBI" id="CHEBI:15378"/>
        <dbReference type="ChEBI" id="CHEBI:30616"/>
        <dbReference type="ChEBI" id="CHEBI:58690"/>
        <dbReference type="ChEBI" id="CHEBI:58722"/>
        <dbReference type="ChEBI" id="CHEBI:456216"/>
        <dbReference type="EC" id="2.7.1.170"/>
    </reaction>
</comment>
<comment type="similarity">
    <text evidence="1">Belongs to the anhydro-N-acetylmuramic acid kinase family.</text>
</comment>
<dbReference type="UniPathway" id="UPA00343"/>
<dbReference type="SUPFAM" id="SSF53067">
    <property type="entry name" value="Actin-like ATPase domain"/>
    <property type="match status" value="1"/>
</dbReference>
<dbReference type="OrthoDB" id="9763949at2"/>
<dbReference type="AlphaFoldDB" id="A0A2S5DBQ0"/>
<comment type="caution">
    <text evidence="2">The sequence shown here is derived from an EMBL/GenBank/DDBJ whole genome shotgun (WGS) entry which is preliminary data.</text>
</comment>
<comment type="pathway">
    <text evidence="1">Amino-sugar metabolism; 1,6-anhydro-N-acetylmuramate degradation.</text>
</comment>
<feature type="binding site" evidence="1">
    <location>
        <begin position="11"/>
        <end position="18"/>
    </location>
    <ligand>
        <name>ATP</name>
        <dbReference type="ChEBI" id="CHEBI:30616"/>
    </ligand>
</feature>
<dbReference type="Pfam" id="PF03702">
    <property type="entry name" value="AnmK"/>
    <property type="match status" value="1"/>
</dbReference>
<dbReference type="EC" id="2.7.1.170" evidence="1"/>
<keyword evidence="1" id="KW-0119">Carbohydrate metabolism</keyword>
<dbReference type="GO" id="GO:0016773">
    <property type="term" value="F:phosphotransferase activity, alcohol group as acceptor"/>
    <property type="evidence" value="ECO:0007669"/>
    <property type="project" value="UniProtKB-UniRule"/>
</dbReference>
<evidence type="ECO:0000256" key="1">
    <source>
        <dbReference type="HAMAP-Rule" id="MF_01270"/>
    </source>
</evidence>
<dbReference type="NCBIfam" id="NF007139">
    <property type="entry name" value="PRK09585.1-3"/>
    <property type="match status" value="1"/>
</dbReference>
<dbReference type="PANTHER" id="PTHR30605">
    <property type="entry name" value="ANHYDRO-N-ACETYLMURAMIC ACID KINASE"/>
    <property type="match status" value="1"/>
</dbReference>
<reference evidence="3" key="1">
    <citation type="submission" date="2018-02" db="EMBL/GenBank/DDBJ databases">
        <authorList>
            <person name="O'Hara-Hanley K."/>
            <person name="Soby S."/>
        </authorList>
    </citation>
    <scope>NUCLEOTIDE SEQUENCE [LARGE SCALE GENOMIC DNA]</scope>
    <source>
        <strain evidence="3">MWU14-2602</strain>
    </source>
</reference>
<comment type="pathway">
    <text evidence="1">Cell wall biogenesis; peptidoglycan recycling.</text>
</comment>
<evidence type="ECO:0000313" key="2">
    <source>
        <dbReference type="EMBL" id="POZ60422.1"/>
    </source>
</evidence>
<comment type="function">
    <text evidence="1">Catalyzes the specific phosphorylation of 1,6-anhydro-N-acetylmuramic acid (anhMurNAc) with the simultaneous cleavage of the 1,6-anhydro ring, generating MurNAc-6-P. Is required for the utilization of anhMurNAc either imported from the medium or derived from its own cell wall murein, and thus plays a role in cell wall recycling.</text>
</comment>
<keyword evidence="3" id="KW-1185">Reference proteome</keyword>
<dbReference type="InterPro" id="IPR043129">
    <property type="entry name" value="ATPase_NBD"/>
</dbReference>
<dbReference type="GO" id="GO:0005524">
    <property type="term" value="F:ATP binding"/>
    <property type="evidence" value="ECO:0007669"/>
    <property type="project" value="UniProtKB-UniRule"/>
</dbReference>
<keyword evidence="1" id="KW-0067">ATP-binding</keyword>
<dbReference type="GO" id="GO:0009254">
    <property type="term" value="P:peptidoglycan turnover"/>
    <property type="evidence" value="ECO:0007669"/>
    <property type="project" value="UniProtKB-UniRule"/>
</dbReference>
<dbReference type="GO" id="GO:0016301">
    <property type="term" value="F:kinase activity"/>
    <property type="evidence" value="ECO:0007669"/>
    <property type="project" value="UniProtKB-KW"/>
</dbReference>
<evidence type="ECO:0000313" key="3">
    <source>
        <dbReference type="Proteomes" id="UP000237082"/>
    </source>
</evidence>
<dbReference type="HAMAP" id="MF_01270">
    <property type="entry name" value="AnhMurNAc_kinase"/>
    <property type="match status" value="1"/>
</dbReference>
<keyword evidence="1" id="KW-0547">Nucleotide-binding</keyword>
<dbReference type="PANTHER" id="PTHR30605:SF0">
    <property type="entry name" value="ANHYDRO-N-ACETYLMURAMIC ACID KINASE"/>
    <property type="match status" value="1"/>
</dbReference>
<dbReference type="CDD" id="cd24050">
    <property type="entry name" value="ASKHA_NBD_ANMK"/>
    <property type="match status" value="1"/>
</dbReference>
<gene>
    <name evidence="1" type="primary">anmK</name>
    <name evidence="2" type="ORF">C2I19_18965</name>
</gene>
<accession>A0A2S5DBQ0</accession>
<dbReference type="InterPro" id="IPR005338">
    <property type="entry name" value="Anhydro_N_Ac-Mur_kinase"/>
</dbReference>
<keyword evidence="1 2" id="KW-0418">Kinase</keyword>
<sequence>MNDLYIGMMSGTSLDGVDAALVRFDAAGQPALLAEHALPYPADVQSAVLALQPRGDDELHRAETLANQLAELYAQAALELLGKTGCAPADIRAIACHGQTVRHAPHEAYTIQLGNMARLAELAGIDVIADFRSRDLAAGGHGAPLVPAFQQAVFSNPEQRRVILNIGGISNLARLHAGQNAIGFDCGPGNMLMDAWCRRHLGLPYDEDGRWAAGGNIHAPLLEAMLAEPYLTQPPPKSTGRDLFDDAWLDAKLAALAASPRPQDTQATLLAFSARCIADAISGHCPGNQAVYVCGGGARNRALLAEIARLLPGQRVAPIEELGLPAQAIEAIAFAWLGWRFVNREPGNLPAVTGARGPRILGALYPR</sequence>
<dbReference type="RefSeq" id="WP_103904190.1">
    <property type="nucleotide sequence ID" value="NZ_PQWB01000123.1"/>
</dbReference>
<keyword evidence="1" id="KW-0808">Transferase</keyword>
<dbReference type="GO" id="GO:0006040">
    <property type="term" value="P:amino sugar metabolic process"/>
    <property type="evidence" value="ECO:0007669"/>
    <property type="project" value="InterPro"/>
</dbReference>
<organism evidence="2 3">
    <name type="scientific">Chromobacterium alticapitis</name>
    <dbReference type="NCBI Taxonomy" id="2073169"/>
    <lineage>
        <taxon>Bacteria</taxon>
        <taxon>Pseudomonadati</taxon>
        <taxon>Pseudomonadota</taxon>
        <taxon>Betaproteobacteria</taxon>
        <taxon>Neisseriales</taxon>
        <taxon>Chromobacteriaceae</taxon>
        <taxon>Chromobacterium</taxon>
    </lineage>
</organism>